<evidence type="ECO:0000256" key="8">
    <source>
        <dbReference type="HAMAP-Rule" id="MF_01328"/>
    </source>
</evidence>
<dbReference type="RefSeq" id="YP_009391687.1">
    <property type="nucleotide sequence ID" value="NC_035259.1"/>
</dbReference>
<feature type="region of interest" description="Disordered" evidence="9">
    <location>
        <begin position="55"/>
        <end position="84"/>
    </location>
</feature>
<dbReference type="PANTHER" id="PTHR10746">
    <property type="entry name" value="50S RIBOSOMAL PROTEIN L4"/>
    <property type="match status" value="1"/>
</dbReference>
<keyword evidence="5 8" id="KW-0689">Ribosomal protein</keyword>
<keyword evidence="6 8" id="KW-0687">Ribonucleoprotein</keyword>
<comment type="function">
    <text evidence="1 8">Probably binds the 23S rRNA.</text>
</comment>
<keyword evidence="10" id="KW-0934">Plastid</keyword>
<dbReference type="Pfam" id="PF00573">
    <property type="entry name" value="Ribosomal_L4"/>
    <property type="match status" value="1"/>
</dbReference>
<dbReference type="AlphaFoldDB" id="A0A1Z1M1T9"/>
<dbReference type="NCBIfam" id="TIGR03953">
    <property type="entry name" value="rplD_bact"/>
    <property type="match status" value="1"/>
</dbReference>
<dbReference type="GO" id="GO:0003735">
    <property type="term" value="F:structural constituent of ribosome"/>
    <property type="evidence" value="ECO:0007669"/>
    <property type="project" value="InterPro"/>
</dbReference>
<evidence type="ECO:0000256" key="9">
    <source>
        <dbReference type="SAM" id="MobiDB-lite"/>
    </source>
</evidence>
<dbReference type="GO" id="GO:0006412">
    <property type="term" value="P:translation"/>
    <property type="evidence" value="ECO:0007669"/>
    <property type="project" value="UniProtKB-UniRule"/>
</dbReference>
<dbReference type="GeneID" id="33348077"/>
<evidence type="ECO:0000313" key="10">
    <source>
        <dbReference type="EMBL" id="ARW59831.1"/>
    </source>
</evidence>
<dbReference type="SUPFAM" id="SSF52166">
    <property type="entry name" value="Ribosomal protein L4"/>
    <property type="match status" value="1"/>
</dbReference>
<keyword evidence="4 8" id="KW-0694">RNA-binding</keyword>
<evidence type="ECO:0000256" key="2">
    <source>
        <dbReference type="ARBA" id="ARBA00010528"/>
    </source>
</evidence>
<keyword evidence="3 8" id="KW-0699">rRNA-binding</keyword>
<evidence type="ECO:0000256" key="5">
    <source>
        <dbReference type="ARBA" id="ARBA00022980"/>
    </source>
</evidence>
<dbReference type="InterPro" id="IPR002136">
    <property type="entry name" value="Ribosomal_uL4"/>
</dbReference>
<proteinExistence type="inferred from homology"/>
<feature type="compositionally biased region" description="Basic and acidic residues" evidence="9">
    <location>
        <begin position="55"/>
        <end position="64"/>
    </location>
</feature>
<gene>
    <name evidence="8 10" type="primary">rpl4</name>
</gene>
<evidence type="ECO:0000256" key="7">
    <source>
        <dbReference type="ARBA" id="ARBA00035208"/>
    </source>
</evidence>
<name>A0A1Z1M1T9_9FLOR</name>
<dbReference type="EMBL" id="MF101410">
    <property type="protein sequence ID" value="ARW59831.1"/>
    <property type="molecule type" value="Genomic_DNA"/>
</dbReference>
<evidence type="ECO:0000256" key="4">
    <source>
        <dbReference type="ARBA" id="ARBA00022884"/>
    </source>
</evidence>
<dbReference type="Gene3D" id="3.40.1370.10">
    <property type="match status" value="1"/>
</dbReference>
<dbReference type="GO" id="GO:0005840">
    <property type="term" value="C:ribosome"/>
    <property type="evidence" value="ECO:0007669"/>
    <property type="project" value="UniProtKB-KW"/>
</dbReference>
<organism evidence="10">
    <name type="scientific">Laurenciella marilzae</name>
    <dbReference type="NCBI Taxonomy" id="1413812"/>
    <lineage>
        <taxon>Eukaryota</taxon>
        <taxon>Rhodophyta</taxon>
        <taxon>Florideophyceae</taxon>
        <taxon>Rhodymeniophycidae</taxon>
        <taxon>Ceramiales</taxon>
        <taxon>Rhodomelaceae</taxon>
        <taxon>Laurencieae</taxon>
        <taxon>Laurenciella</taxon>
    </lineage>
</organism>
<comment type="subcellular location">
    <subcellularLocation>
        <location evidence="8">Plastid</location>
        <location evidence="8">Chloroplast</location>
    </subcellularLocation>
</comment>
<comment type="similarity">
    <text evidence="2 8">Belongs to the universal ribosomal protein uL4 family.</text>
</comment>
<evidence type="ECO:0000256" key="6">
    <source>
        <dbReference type="ARBA" id="ARBA00023274"/>
    </source>
</evidence>
<evidence type="ECO:0000256" key="3">
    <source>
        <dbReference type="ARBA" id="ARBA00022730"/>
    </source>
</evidence>
<reference evidence="10" key="1">
    <citation type="journal article" date="2017" name="J. Phycol.">
        <title>Analysis of chloroplast genomes and a supermatrix inform reclassification of the Rhodomelaceae (Rhodophyta).</title>
        <authorList>
            <person name="Diaz-Tapia P."/>
            <person name="Maggs C.A."/>
            <person name="West J.A."/>
            <person name="Verbruggen H."/>
        </authorList>
    </citation>
    <scope>NUCLEOTIDE SEQUENCE</scope>
    <source>
        <strain evidence="10">HV1501</strain>
    </source>
</reference>
<accession>A0A1Z1M1T9</accession>
<comment type="subunit">
    <text evidence="8">Part of the 50S ribosomal subunit.</text>
</comment>
<protein>
    <recommendedName>
        <fullName evidence="7 8">Large ribosomal subunit protein uL4c</fullName>
    </recommendedName>
</protein>
<dbReference type="InterPro" id="IPR013005">
    <property type="entry name" value="Ribosomal_uL4-like"/>
</dbReference>
<keyword evidence="10" id="KW-0150">Chloroplast</keyword>
<dbReference type="PANTHER" id="PTHR10746:SF17">
    <property type="entry name" value="LARGE RIBOSOMAL SUBUNIT PROTEIN UL4C"/>
    <property type="match status" value="1"/>
</dbReference>
<dbReference type="GO" id="GO:1990904">
    <property type="term" value="C:ribonucleoprotein complex"/>
    <property type="evidence" value="ECO:0007669"/>
    <property type="project" value="UniProtKB-KW"/>
</dbReference>
<sequence>MTIIKTITYKFQDETNTTNTETIQLKISEDEKLQMYCIHRSLKNQLTNGRIRNADTKTRSEVRGGGKKPWKQKGTGRARAGSTRSPLWRGGGIIFGPRNKIYKSKVNKKEKELAINTLIYNKAGNTRVIDNLSITTEKPKTKIAMNIFNQLDINIKQYKNILLVVDKKTTFIYMSFRNIPNIELIEAKNLNVLSLLKAEIIIVTNKSLDIINKK</sequence>
<dbReference type="GO" id="GO:0009507">
    <property type="term" value="C:chloroplast"/>
    <property type="evidence" value="ECO:0007669"/>
    <property type="project" value="UniProtKB-SubCell"/>
</dbReference>
<dbReference type="GO" id="GO:0019843">
    <property type="term" value="F:rRNA binding"/>
    <property type="evidence" value="ECO:0007669"/>
    <property type="project" value="UniProtKB-UniRule"/>
</dbReference>
<dbReference type="InterPro" id="IPR023574">
    <property type="entry name" value="Ribosomal_uL4_dom_sf"/>
</dbReference>
<dbReference type="HAMAP" id="MF_01328_B">
    <property type="entry name" value="Ribosomal_uL4_B"/>
    <property type="match status" value="1"/>
</dbReference>
<geneLocation type="chloroplast" evidence="10"/>
<evidence type="ECO:0000256" key="1">
    <source>
        <dbReference type="ARBA" id="ARBA00004083"/>
    </source>
</evidence>
<feature type="compositionally biased region" description="Basic residues" evidence="9">
    <location>
        <begin position="65"/>
        <end position="76"/>
    </location>
</feature>